<dbReference type="EMBL" id="CP024634">
    <property type="protein sequence ID" value="AYQ57678.1"/>
    <property type="molecule type" value="Genomic_DNA"/>
</dbReference>
<evidence type="ECO:0000313" key="2">
    <source>
        <dbReference type="EMBL" id="AYQ57678.1"/>
    </source>
</evidence>
<protein>
    <recommendedName>
        <fullName evidence="4">Ni,Fe-hydrogenase I large subunit</fullName>
    </recommendedName>
</protein>
<dbReference type="Pfam" id="PF00374">
    <property type="entry name" value="NiFeSe_Hases"/>
    <property type="match status" value="1"/>
</dbReference>
<dbReference type="KEGG" id="bthg:MS2017_2020"/>
<dbReference type="Proteomes" id="UP000278334">
    <property type="component" value="Chromosome"/>
</dbReference>
<dbReference type="GO" id="GO:0016151">
    <property type="term" value="F:nickel cation binding"/>
    <property type="evidence" value="ECO:0007669"/>
    <property type="project" value="InterPro"/>
</dbReference>
<feature type="binding site" evidence="1">
    <location>
        <position position="378"/>
    </location>
    <ligand>
        <name>Ni(2+)</name>
        <dbReference type="ChEBI" id="CHEBI:49786"/>
    </ligand>
</feature>
<evidence type="ECO:0000313" key="3">
    <source>
        <dbReference type="Proteomes" id="UP000278334"/>
    </source>
</evidence>
<keyword evidence="1" id="KW-0460">Magnesium</keyword>
<dbReference type="PANTHER" id="PTHR42958">
    <property type="entry name" value="HYDROGENASE-2 LARGE CHAIN"/>
    <property type="match status" value="1"/>
</dbReference>
<dbReference type="RefSeq" id="WP_122952090.1">
    <property type="nucleotide sequence ID" value="NZ_CP024634.1"/>
</dbReference>
<evidence type="ECO:0008006" key="4">
    <source>
        <dbReference type="Google" id="ProtNLM"/>
    </source>
</evidence>
<accession>A0A3G3IPL7</accession>
<comment type="cofactor">
    <cofactor evidence="1">
        <name>Ni(2+)</name>
        <dbReference type="ChEBI" id="CHEBI:49786"/>
    </cofactor>
</comment>
<sequence length="388" mass="44302">MPVEGEITIKVKARFSQIEFVEIASSRPLHIAQLFIGKSINTVENIINMLYQLCNIAHRFAFLKLLNENKTIQLSQNEMSAYHLLLALETIKEHCFSIASKWNISKYTSIDVGIISLLTTIKEISNTLFTGGDPLSLANKQLQPFESVEKLIFKLEKQLQSLLLGEQVDSNLVFSHLKHFDSWLQTAESKAAIFLNNLQSLNKIGDVKALHLPDLNLKELGVLLQNDAYIKQPNYQNTLYETTPYSRQSTHSFIEEMTEVNGRGVFTRASAQLFEVFELLHRVKNDYQHIVFENISYTPQFFEIETTALTQLEAARGRLVHQMSIRNKTIISYQILAPTEWNFHPNGVLKQMIFSLNFTDKEDLIAKVKLLVNAIDPCVGYSVEVDYA</sequence>
<name>A0A3G3IPL7_9GAMM</name>
<reference evidence="2 3" key="1">
    <citation type="submission" date="2017-11" db="EMBL/GenBank/DDBJ databases">
        <title>Genome sequence of the bacterial symbiont EPR9N from a vent mussel Bathymodiolus thermophilus.</title>
        <authorList>
            <person name="Won Y.-J."/>
        </authorList>
    </citation>
    <scope>NUCLEOTIDE SEQUENCE [LARGE SCALE GENOMIC DNA]</scope>
    <source>
        <strain evidence="2 3">EPR9N</strain>
    </source>
</reference>
<dbReference type="InterPro" id="IPR050867">
    <property type="entry name" value="NiFe/NiFeSe_hydrgnase_LSU"/>
</dbReference>
<keyword evidence="1" id="KW-0533">Nickel</keyword>
<dbReference type="AlphaFoldDB" id="A0A3G3IPL7"/>
<organism evidence="2 3">
    <name type="scientific">Bathymodiolus thermophilus thioautotrophic gill symbiont</name>
    <dbReference type="NCBI Taxonomy" id="2360"/>
    <lineage>
        <taxon>Bacteria</taxon>
        <taxon>Pseudomonadati</taxon>
        <taxon>Pseudomonadota</taxon>
        <taxon>Gammaproteobacteria</taxon>
        <taxon>sulfur-oxidizing symbionts</taxon>
    </lineage>
</organism>
<keyword evidence="1" id="KW-0479">Metal-binding</keyword>
<evidence type="ECO:0000256" key="1">
    <source>
        <dbReference type="PIRSR" id="PIRSR601501-1"/>
    </source>
</evidence>
<dbReference type="PANTHER" id="PTHR42958:SF4">
    <property type="entry name" value="HYDROGENASE EXPRESSION_FORMATION PROTEIN HUPK"/>
    <property type="match status" value="1"/>
</dbReference>
<dbReference type="Gene3D" id="1.10.645.10">
    <property type="entry name" value="Cytochrome-c3 Hydrogenase, chain B"/>
    <property type="match status" value="2"/>
</dbReference>
<proteinExistence type="predicted"/>
<dbReference type="InterPro" id="IPR001501">
    <property type="entry name" value="Ni-dep_hyd_lsu"/>
</dbReference>
<gene>
    <name evidence="2" type="ORF">MS2017_2020</name>
</gene>
<dbReference type="InterPro" id="IPR029014">
    <property type="entry name" value="NiFe-Hase_large"/>
</dbReference>
<dbReference type="SUPFAM" id="SSF56762">
    <property type="entry name" value="HydB/Nqo4-like"/>
    <property type="match status" value="1"/>
</dbReference>
<feature type="binding site" evidence="1">
    <location>
        <position position="335"/>
    </location>
    <ligand>
        <name>Mg(2+)</name>
        <dbReference type="ChEBI" id="CHEBI:18420"/>
    </ligand>
</feature>